<dbReference type="AlphaFoldDB" id="A0A9X2ZD34"/>
<keyword evidence="4" id="KW-0010">Activator</keyword>
<dbReference type="GO" id="GO:0003700">
    <property type="term" value="F:DNA-binding transcription factor activity"/>
    <property type="evidence" value="ECO:0007669"/>
    <property type="project" value="InterPro"/>
</dbReference>
<evidence type="ECO:0000256" key="2">
    <source>
        <dbReference type="ARBA" id="ARBA00023015"/>
    </source>
</evidence>
<accession>A0A9X2ZD34</accession>
<dbReference type="Gene3D" id="3.40.190.10">
    <property type="entry name" value="Periplasmic binding protein-like II"/>
    <property type="match status" value="2"/>
</dbReference>
<keyword evidence="3" id="KW-0238">DNA-binding</keyword>
<dbReference type="SUPFAM" id="SSF53850">
    <property type="entry name" value="Periplasmic binding protein-like II"/>
    <property type="match status" value="1"/>
</dbReference>
<dbReference type="SUPFAM" id="SSF46785">
    <property type="entry name" value="Winged helix' DNA-binding domain"/>
    <property type="match status" value="1"/>
</dbReference>
<reference evidence="9" key="2">
    <citation type="journal article" date="2022" name="BMC Genomics">
        <title>Comparative genome analysis of mycobacteria focusing on tRNA and non-coding RNA.</title>
        <authorList>
            <person name="Behra P.R.K."/>
            <person name="Pettersson B.M.F."/>
            <person name="Ramesh M."/>
            <person name="Das S."/>
            <person name="Dasgupta S."/>
            <person name="Kirsebom L.A."/>
        </authorList>
    </citation>
    <scope>NUCLEOTIDE SEQUENCE</scope>
    <source>
        <strain evidence="9">DSM 44838</strain>
    </source>
</reference>
<dbReference type="Proteomes" id="UP001141629">
    <property type="component" value="Unassembled WGS sequence"/>
</dbReference>
<evidence type="ECO:0000256" key="4">
    <source>
        <dbReference type="ARBA" id="ARBA00023159"/>
    </source>
</evidence>
<dbReference type="EMBL" id="JACKVK010000022">
    <property type="protein sequence ID" value="MCV7424712.1"/>
    <property type="molecule type" value="Genomic_DNA"/>
</dbReference>
<dbReference type="PRINTS" id="PR00039">
    <property type="entry name" value="HTHLYSR"/>
</dbReference>
<dbReference type="GO" id="GO:0003677">
    <property type="term" value="F:DNA binding"/>
    <property type="evidence" value="ECO:0007669"/>
    <property type="project" value="UniProtKB-KW"/>
</dbReference>
<dbReference type="Gene3D" id="1.10.10.10">
    <property type="entry name" value="Winged helix-like DNA-binding domain superfamily/Winged helix DNA-binding domain"/>
    <property type="match status" value="1"/>
</dbReference>
<dbReference type="InterPro" id="IPR036388">
    <property type="entry name" value="WH-like_DNA-bd_sf"/>
</dbReference>
<evidence type="ECO:0000259" key="8">
    <source>
        <dbReference type="PROSITE" id="PS50931"/>
    </source>
</evidence>
<dbReference type="InterPro" id="IPR036390">
    <property type="entry name" value="WH_DNA-bd_sf"/>
</dbReference>
<evidence type="ECO:0000256" key="3">
    <source>
        <dbReference type="ARBA" id="ARBA00023125"/>
    </source>
</evidence>
<comment type="similarity">
    <text evidence="1">Belongs to the LysR transcriptional regulatory family.</text>
</comment>
<keyword evidence="10" id="KW-1185">Reference proteome</keyword>
<evidence type="ECO:0000256" key="6">
    <source>
        <dbReference type="ARBA" id="ARBA00040885"/>
    </source>
</evidence>
<dbReference type="GO" id="GO:0032993">
    <property type="term" value="C:protein-DNA complex"/>
    <property type="evidence" value="ECO:0007669"/>
    <property type="project" value="TreeGrafter"/>
</dbReference>
<evidence type="ECO:0000256" key="7">
    <source>
        <dbReference type="ARBA" id="ARBA00056658"/>
    </source>
</evidence>
<dbReference type="PROSITE" id="PS50931">
    <property type="entry name" value="HTH_LYSR"/>
    <property type="match status" value="1"/>
</dbReference>
<dbReference type="RefSeq" id="WP_263999802.1">
    <property type="nucleotide sequence ID" value="NZ_JACKVK010000022.1"/>
</dbReference>
<keyword evidence="5" id="KW-0804">Transcription</keyword>
<evidence type="ECO:0000313" key="10">
    <source>
        <dbReference type="Proteomes" id="UP001141629"/>
    </source>
</evidence>
<evidence type="ECO:0000256" key="5">
    <source>
        <dbReference type="ARBA" id="ARBA00023163"/>
    </source>
</evidence>
<proteinExistence type="inferred from homology"/>
<comment type="function">
    <text evidence="7">Required for the induction the katG gene for catalase. Involved in the response to hydrogen peroxide.</text>
</comment>
<evidence type="ECO:0000256" key="1">
    <source>
        <dbReference type="ARBA" id="ARBA00009437"/>
    </source>
</evidence>
<dbReference type="PANTHER" id="PTHR30346:SF29">
    <property type="entry name" value="LYSR SUBSTRATE-BINDING"/>
    <property type="match status" value="1"/>
</dbReference>
<dbReference type="Pfam" id="PF03466">
    <property type="entry name" value="LysR_substrate"/>
    <property type="match status" value="1"/>
</dbReference>
<dbReference type="FunFam" id="1.10.10.10:FF:000001">
    <property type="entry name" value="LysR family transcriptional regulator"/>
    <property type="match status" value="1"/>
</dbReference>
<comment type="caution">
    <text evidence="9">The sequence shown here is derived from an EMBL/GenBank/DDBJ whole genome shotgun (WGS) entry which is preliminary data.</text>
</comment>
<dbReference type="PANTHER" id="PTHR30346">
    <property type="entry name" value="TRANSCRIPTIONAL DUAL REGULATOR HCAR-RELATED"/>
    <property type="match status" value="1"/>
</dbReference>
<organism evidence="9 10">
    <name type="scientific">Mycobacterium yunnanensis</name>
    <dbReference type="NCBI Taxonomy" id="368477"/>
    <lineage>
        <taxon>Bacteria</taxon>
        <taxon>Bacillati</taxon>
        <taxon>Actinomycetota</taxon>
        <taxon>Actinomycetes</taxon>
        <taxon>Mycobacteriales</taxon>
        <taxon>Mycobacteriaceae</taxon>
        <taxon>Mycobacterium</taxon>
    </lineage>
</organism>
<gene>
    <name evidence="9" type="ORF">H7K45_29645</name>
</gene>
<reference evidence="9" key="1">
    <citation type="submission" date="2020-07" db="EMBL/GenBank/DDBJ databases">
        <authorList>
            <person name="Pettersson B.M.F."/>
            <person name="Behra P.R.K."/>
            <person name="Ramesh M."/>
            <person name="Das S."/>
            <person name="Dasgupta S."/>
            <person name="Kirsebom L.A."/>
        </authorList>
    </citation>
    <scope>NUCLEOTIDE SEQUENCE</scope>
    <source>
        <strain evidence="9">DSM 44838</strain>
    </source>
</reference>
<protein>
    <recommendedName>
        <fullName evidence="6">Probable hydrogen peroxide-inducible genes activator</fullName>
    </recommendedName>
</protein>
<dbReference type="InterPro" id="IPR005119">
    <property type="entry name" value="LysR_subst-bd"/>
</dbReference>
<evidence type="ECO:0000313" key="9">
    <source>
        <dbReference type="EMBL" id="MCV7424712.1"/>
    </source>
</evidence>
<dbReference type="InterPro" id="IPR000847">
    <property type="entry name" value="LysR_HTH_N"/>
</dbReference>
<keyword evidence="2" id="KW-0805">Transcription regulation</keyword>
<name>A0A9X2ZD34_9MYCO</name>
<feature type="domain" description="HTH lysR-type" evidence="8">
    <location>
        <begin position="3"/>
        <end position="60"/>
    </location>
</feature>
<sequence length="299" mass="31878">MEPSLTGLRVLRSTAERGSFTAAAAELGYTQSAISRQIAALERETGATLFERHRGGVRLTTAGATLLRHARVVLDEIDAATRELDGVEPEVHLVRLGTFISAGALILPKALRTLREQRPDIRVVSRDGTTPALVRALRAGTVDLAVISSRAPYRPPDHEQPALVTEMIDETGLVLAVATVGPFAGRAVVDVDELSDVDWIASPSTGGEALLGVWPGLAGRPRVVHTARDWLTKLQLVAAGCGVTTVPPRLAEVLPDGVHLVRVQGGPKERRRTLVARLPGRPSRELVAVVDALRGGYPS</sequence>
<dbReference type="Pfam" id="PF00126">
    <property type="entry name" value="HTH_1"/>
    <property type="match status" value="1"/>
</dbReference>